<feature type="compositionally biased region" description="Polar residues" evidence="1">
    <location>
        <begin position="50"/>
        <end position="61"/>
    </location>
</feature>
<evidence type="ECO:0000313" key="3">
    <source>
        <dbReference type="Proteomes" id="UP000239290"/>
    </source>
</evidence>
<dbReference type="EMBL" id="PUIO01000037">
    <property type="protein sequence ID" value="PQP21146.1"/>
    <property type="molecule type" value="Genomic_DNA"/>
</dbReference>
<gene>
    <name evidence="2" type="ORF">C5613_26650</name>
</gene>
<dbReference type="Proteomes" id="UP000239290">
    <property type="component" value="Unassembled WGS sequence"/>
</dbReference>
<feature type="region of interest" description="Disordered" evidence="1">
    <location>
        <begin position="29"/>
        <end position="61"/>
    </location>
</feature>
<evidence type="ECO:0000313" key="2">
    <source>
        <dbReference type="EMBL" id="PQP21146.1"/>
    </source>
</evidence>
<name>A0A2S8J246_RHOOP</name>
<feature type="compositionally biased region" description="Polar residues" evidence="1">
    <location>
        <begin position="29"/>
        <end position="38"/>
    </location>
</feature>
<organism evidence="2 3">
    <name type="scientific">Rhodococcus opacus</name>
    <name type="common">Nocardia opaca</name>
    <dbReference type="NCBI Taxonomy" id="37919"/>
    <lineage>
        <taxon>Bacteria</taxon>
        <taxon>Bacillati</taxon>
        <taxon>Actinomycetota</taxon>
        <taxon>Actinomycetes</taxon>
        <taxon>Mycobacteriales</taxon>
        <taxon>Nocardiaceae</taxon>
        <taxon>Rhodococcus</taxon>
    </lineage>
</organism>
<proteinExistence type="predicted"/>
<protein>
    <submittedName>
        <fullName evidence="2">Uncharacterized protein</fullName>
    </submittedName>
</protein>
<reference evidence="3" key="1">
    <citation type="submission" date="2018-02" db="EMBL/GenBank/DDBJ databases">
        <title>Draft genome sequencing of Rhodococcus opacus KU647198.</title>
        <authorList>
            <person name="Zheng B.-X."/>
        </authorList>
    </citation>
    <scope>NUCLEOTIDE SEQUENCE [LARGE SCALE GENOMIC DNA]</scope>
    <source>
        <strain evidence="3">04-OD7</strain>
    </source>
</reference>
<sequence>MTFVPCLVRSMQGSEVRALTLGHPLLDSKATSGRSSWPVSCPPLRGRMGSRSTNGSRFARS</sequence>
<comment type="caution">
    <text evidence="2">The sequence shown here is derived from an EMBL/GenBank/DDBJ whole genome shotgun (WGS) entry which is preliminary data.</text>
</comment>
<evidence type="ECO:0000256" key="1">
    <source>
        <dbReference type="SAM" id="MobiDB-lite"/>
    </source>
</evidence>
<dbReference type="AlphaFoldDB" id="A0A2S8J246"/>
<accession>A0A2S8J246</accession>